<keyword evidence="3" id="KW-1185">Reference proteome</keyword>
<protein>
    <recommendedName>
        <fullName evidence="4">Plasmid stabilization system</fullName>
    </recommendedName>
</protein>
<dbReference type="InterPro" id="IPR007712">
    <property type="entry name" value="RelE/ParE_toxin"/>
</dbReference>
<evidence type="ECO:0000313" key="2">
    <source>
        <dbReference type="EMBL" id="AKP50911.1"/>
    </source>
</evidence>
<dbReference type="Pfam" id="PF05016">
    <property type="entry name" value="ParE_toxin"/>
    <property type="match status" value="1"/>
</dbReference>
<dbReference type="Gene3D" id="3.30.2310.20">
    <property type="entry name" value="RelE-like"/>
    <property type="match status" value="1"/>
</dbReference>
<accession>A0A0H4P8V0</accession>
<dbReference type="AlphaFoldDB" id="A0A0H4P8V0"/>
<organism evidence="2 3">
    <name type="scientific">Cyclobacterium amurskyense</name>
    <dbReference type="NCBI Taxonomy" id="320787"/>
    <lineage>
        <taxon>Bacteria</taxon>
        <taxon>Pseudomonadati</taxon>
        <taxon>Bacteroidota</taxon>
        <taxon>Cytophagia</taxon>
        <taxon>Cytophagales</taxon>
        <taxon>Cyclobacteriaceae</taxon>
        <taxon>Cyclobacterium</taxon>
    </lineage>
</organism>
<dbReference type="InterPro" id="IPR035093">
    <property type="entry name" value="RelE/ParE_toxin_dom_sf"/>
</dbReference>
<evidence type="ECO:0008006" key="4">
    <source>
        <dbReference type="Google" id="ProtNLM"/>
    </source>
</evidence>
<gene>
    <name evidence="2" type="ORF">CA2015_1473</name>
</gene>
<dbReference type="Proteomes" id="UP000036520">
    <property type="component" value="Chromosome"/>
</dbReference>
<dbReference type="OrthoDB" id="1098070at2"/>
<dbReference type="KEGG" id="camu:CA2015_1473"/>
<proteinExistence type="predicted"/>
<dbReference type="RefSeq" id="WP_048641308.1">
    <property type="nucleotide sequence ID" value="NZ_CP012040.1"/>
</dbReference>
<reference evidence="2 3" key="1">
    <citation type="submission" date="2015-07" db="EMBL/GenBank/DDBJ databases">
        <authorList>
            <person name="Kim K.M."/>
        </authorList>
    </citation>
    <scope>NUCLEOTIDE SEQUENCE [LARGE SCALE GENOMIC DNA]</scope>
    <source>
        <strain evidence="2 3">KCTC 12363</strain>
    </source>
</reference>
<keyword evidence="1" id="KW-1277">Toxin-antitoxin system</keyword>
<name>A0A0H4P8V0_9BACT</name>
<dbReference type="EMBL" id="CP012040">
    <property type="protein sequence ID" value="AKP50911.1"/>
    <property type="molecule type" value="Genomic_DNA"/>
</dbReference>
<evidence type="ECO:0000256" key="1">
    <source>
        <dbReference type="ARBA" id="ARBA00022649"/>
    </source>
</evidence>
<evidence type="ECO:0000313" key="3">
    <source>
        <dbReference type="Proteomes" id="UP000036520"/>
    </source>
</evidence>
<dbReference type="STRING" id="320787.CA2015_1473"/>
<sequence length="97" mass="11553">MGYKLRWSDESVKNLEDILDDIKFKWTDKEVDNFKSKLSHQLDLIVQNPYMFPVSTIKNGLRKAVLSKQTTIFYQIIDDIVYLTYLHINKKDIDKIK</sequence>